<dbReference type="AlphaFoldDB" id="E1ZES5"/>
<feature type="compositionally biased region" description="Low complexity" evidence="1">
    <location>
        <begin position="40"/>
        <end position="53"/>
    </location>
</feature>
<name>E1ZES5_CHLVA</name>
<gene>
    <name evidence="2" type="ORF">CHLNCDRAFT_52363</name>
</gene>
<feature type="region of interest" description="Disordered" evidence="1">
    <location>
        <begin position="1"/>
        <end position="67"/>
    </location>
</feature>
<evidence type="ECO:0000313" key="2">
    <source>
        <dbReference type="EMBL" id="EFN55711.1"/>
    </source>
</evidence>
<dbReference type="EMBL" id="GL433844">
    <property type="protein sequence ID" value="EFN55711.1"/>
    <property type="molecule type" value="Genomic_DNA"/>
</dbReference>
<dbReference type="PANTHER" id="PTHR48167:SF2">
    <property type="entry name" value="EXPRESSED PROTEIN"/>
    <property type="match status" value="1"/>
</dbReference>
<dbReference type="PANTHER" id="PTHR48167">
    <property type="entry name" value="EXPRESSED PROTEIN"/>
    <property type="match status" value="1"/>
</dbReference>
<organism evidence="3">
    <name type="scientific">Chlorella variabilis</name>
    <name type="common">Green alga</name>
    <dbReference type="NCBI Taxonomy" id="554065"/>
    <lineage>
        <taxon>Eukaryota</taxon>
        <taxon>Viridiplantae</taxon>
        <taxon>Chlorophyta</taxon>
        <taxon>core chlorophytes</taxon>
        <taxon>Trebouxiophyceae</taxon>
        <taxon>Chlorellales</taxon>
        <taxon>Chlorellaceae</taxon>
        <taxon>Chlorella clade</taxon>
        <taxon>Chlorella</taxon>
    </lineage>
</organism>
<dbReference type="SUPFAM" id="SSF54928">
    <property type="entry name" value="RNA-binding domain, RBD"/>
    <property type="match status" value="2"/>
</dbReference>
<sequence length="293" mass="33730">MRQGHDITERWRPKSRAEKKQDSYTPWAREVYGKRPPRNQGDGVQQQAQQQQGSDDRPRRSLDWRPRAAAGDAELRINYADASTAMMDGADYVRVAPKHEQRSGLMWPAYIYNVSQSLLRQDIAAFFDGYNLPEEEIRPEFSWKHFAVERFWVNFGSPVDRERAMSRHMAYLGTRRVLMRKATATEFGAGVYNPLAMSSRGRYVLVENLAPTTTSEDVIRFFQGYDLHAKSVTFLRENEKAKLSEAGLQHPKARLQPEKAVVRFTSPLEAHRAVRDRQAGFCGNNALRLRVLQ</sequence>
<dbReference type="Proteomes" id="UP000008141">
    <property type="component" value="Unassembled WGS sequence"/>
</dbReference>
<dbReference type="InParanoid" id="E1ZES5"/>
<keyword evidence="3" id="KW-1185">Reference proteome</keyword>
<protein>
    <recommendedName>
        <fullName evidence="4">RRM domain-containing protein</fullName>
    </recommendedName>
</protein>
<dbReference type="GO" id="GO:0003676">
    <property type="term" value="F:nucleic acid binding"/>
    <property type="evidence" value="ECO:0007669"/>
    <property type="project" value="InterPro"/>
</dbReference>
<dbReference type="InterPro" id="IPR012677">
    <property type="entry name" value="Nucleotide-bd_a/b_plait_sf"/>
</dbReference>
<evidence type="ECO:0000256" key="1">
    <source>
        <dbReference type="SAM" id="MobiDB-lite"/>
    </source>
</evidence>
<evidence type="ECO:0008006" key="4">
    <source>
        <dbReference type="Google" id="ProtNLM"/>
    </source>
</evidence>
<dbReference type="RefSeq" id="XP_005847813.1">
    <property type="nucleotide sequence ID" value="XM_005847751.1"/>
</dbReference>
<dbReference type="GeneID" id="17355111"/>
<proteinExistence type="predicted"/>
<dbReference type="OrthoDB" id="2013327at2759"/>
<dbReference type="KEGG" id="cvr:CHLNCDRAFT_52363"/>
<feature type="compositionally biased region" description="Basic and acidic residues" evidence="1">
    <location>
        <begin position="54"/>
        <end position="66"/>
    </location>
</feature>
<accession>E1ZES5</accession>
<feature type="compositionally biased region" description="Basic and acidic residues" evidence="1">
    <location>
        <begin position="1"/>
        <end position="22"/>
    </location>
</feature>
<dbReference type="Gene3D" id="3.30.70.330">
    <property type="match status" value="2"/>
</dbReference>
<evidence type="ECO:0000313" key="3">
    <source>
        <dbReference type="Proteomes" id="UP000008141"/>
    </source>
</evidence>
<dbReference type="InterPro" id="IPR035979">
    <property type="entry name" value="RBD_domain_sf"/>
</dbReference>
<dbReference type="eggNOG" id="ENOG502R72F">
    <property type="taxonomic scope" value="Eukaryota"/>
</dbReference>
<reference evidence="2 3" key="1">
    <citation type="journal article" date="2010" name="Plant Cell">
        <title>The Chlorella variabilis NC64A genome reveals adaptation to photosymbiosis, coevolution with viruses, and cryptic sex.</title>
        <authorList>
            <person name="Blanc G."/>
            <person name="Duncan G."/>
            <person name="Agarkova I."/>
            <person name="Borodovsky M."/>
            <person name="Gurnon J."/>
            <person name="Kuo A."/>
            <person name="Lindquist E."/>
            <person name="Lucas S."/>
            <person name="Pangilinan J."/>
            <person name="Polle J."/>
            <person name="Salamov A."/>
            <person name="Terry A."/>
            <person name="Yamada T."/>
            <person name="Dunigan D.D."/>
            <person name="Grigoriev I.V."/>
            <person name="Claverie J.M."/>
            <person name="Van Etten J.L."/>
        </authorList>
    </citation>
    <scope>NUCLEOTIDE SEQUENCE [LARGE SCALE GENOMIC DNA]</scope>
    <source>
        <strain evidence="2 3">NC64A</strain>
    </source>
</reference>